<reference evidence="2" key="1">
    <citation type="journal article" date="2023" name="Mol. Phylogenet. Evol.">
        <title>Genome-scale phylogeny and comparative genomics of the fungal order Sordariales.</title>
        <authorList>
            <person name="Hensen N."/>
            <person name="Bonometti L."/>
            <person name="Westerberg I."/>
            <person name="Brannstrom I.O."/>
            <person name="Guillou S."/>
            <person name="Cros-Aarteil S."/>
            <person name="Calhoun S."/>
            <person name="Haridas S."/>
            <person name="Kuo A."/>
            <person name="Mondo S."/>
            <person name="Pangilinan J."/>
            <person name="Riley R."/>
            <person name="LaButti K."/>
            <person name="Andreopoulos B."/>
            <person name="Lipzen A."/>
            <person name="Chen C."/>
            <person name="Yan M."/>
            <person name="Daum C."/>
            <person name="Ng V."/>
            <person name="Clum A."/>
            <person name="Steindorff A."/>
            <person name="Ohm R.A."/>
            <person name="Martin F."/>
            <person name="Silar P."/>
            <person name="Natvig D.O."/>
            <person name="Lalanne C."/>
            <person name="Gautier V."/>
            <person name="Ament-Velasquez S.L."/>
            <person name="Kruys A."/>
            <person name="Hutchinson M.I."/>
            <person name="Powell A.J."/>
            <person name="Barry K."/>
            <person name="Miller A.N."/>
            <person name="Grigoriev I.V."/>
            <person name="Debuchy R."/>
            <person name="Gladieux P."/>
            <person name="Hiltunen Thoren M."/>
            <person name="Johannesson H."/>
        </authorList>
    </citation>
    <scope>NUCLEOTIDE SEQUENCE</scope>
    <source>
        <strain evidence="2">CBS 731.68</strain>
    </source>
</reference>
<feature type="chain" id="PRO_5042978190" evidence="1">
    <location>
        <begin position="23"/>
        <end position="148"/>
    </location>
</feature>
<gene>
    <name evidence="2" type="ORF">N657DRAFT_642388</name>
</gene>
<proteinExistence type="predicted"/>
<keyword evidence="3" id="KW-1185">Reference proteome</keyword>
<dbReference type="Proteomes" id="UP001302602">
    <property type="component" value="Unassembled WGS sequence"/>
</dbReference>
<dbReference type="EMBL" id="MU853225">
    <property type="protein sequence ID" value="KAK4125646.1"/>
    <property type="molecule type" value="Genomic_DNA"/>
</dbReference>
<name>A0AAN6Z558_9PEZI</name>
<evidence type="ECO:0000313" key="3">
    <source>
        <dbReference type="Proteomes" id="UP001302602"/>
    </source>
</evidence>
<organism evidence="2 3">
    <name type="scientific">Parathielavia appendiculata</name>
    <dbReference type="NCBI Taxonomy" id="2587402"/>
    <lineage>
        <taxon>Eukaryota</taxon>
        <taxon>Fungi</taxon>
        <taxon>Dikarya</taxon>
        <taxon>Ascomycota</taxon>
        <taxon>Pezizomycotina</taxon>
        <taxon>Sordariomycetes</taxon>
        <taxon>Sordariomycetidae</taxon>
        <taxon>Sordariales</taxon>
        <taxon>Chaetomiaceae</taxon>
        <taxon>Parathielavia</taxon>
    </lineage>
</organism>
<reference evidence="2" key="2">
    <citation type="submission" date="2023-05" db="EMBL/GenBank/DDBJ databases">
        <authorList>
            <consortium name="Lawrence Berkeley National Laboratory"/>
            <person name="Steindorff A."/>
            <person name="Hensen N."/>
            <person name="Bonometti L."/>
            <person name="Westerberg I."/>
            <person name="Brannstrom I.O."/>
            <person name="Guillou S."/>
            <person name="Cros-Aarteil S."/>
            <person name="Calhoun S."/>
            <person name="Haridas S."/>
            <person name="Kuo A."/>
            <person name="Mondo S."/>
            <person name="Pangilinan J."/>
            <person name="Riley R."/>
            <person name="Labutti K."/>
            <person name="Andreopoulos B."/>
            <person name="Lipzen A."/>
            <person name="Chen C."/>
            <person name="Yanf M."/>
            <person name="Daum C."/>
            <person name="Ng V."/>
            <person name="Clum A."/>
            <person name="Ohm R."/>
            <person name="Martin F."/>
            <person name="Silar P."/>
            <person name="Natvig D."/>
            <person name="Lalanne C."/>
            <person name="Gautier V."/>
            <person name="Ament-Velasquez S.L."/>
            <person name="Kruys A."/>
            <person name="Hutchinson M.I."/>
            <person name="Powell A.J."/>
            <person name="Barry K."/>
            <person name="Miller A.N."/>
            <person name="Grigoriev I.V."/>
            <person name="Debuchy R."/>
            <person name="Gladieux P."/>
            <person name="Thoren M.H."/>
            <person name="Johannesson H."/>
        </authorList>
    </citation>
    <scope>NUCLEOTIDE SEQUENCE</scope>
    <source>
        <strain evidence="2">CBS 731.68</strain>
    </source>
</reference>
<dbReference type="RefSeq" id="XP_062649417.1">
    <property type="nucleotide sequence ID" value="XM_062792334.1"/>
</dbReference>
<comment type="caution">
    <text evidence="2">The sequence shown here is derived from an EMBL/GenBank/DDBJ whole genome shotgun (WGS) entry which is preliminary data.</text>
</comment>
<keyword evidence="1" id="KW-0732">Signal</keyword>
<evidence type="ECO:0000256" key="1">
    <source>
        <dbReference type="SAM" id="SignalP"/>
    </source>
</evidence>
<dbReference type="GeneID" id="87829103"/>
<sequence>MQLSLLSDNLLFLGMLVVICSAAPAAENDAPALTLPGRLPSTCIDYSKTTSCFTATTTTTVTPRDCPKIKCQVPTDPIACPAYIKITTTAVPCSTDCCPRTPTKTVTKKQCPTCTTGCVIPTETYTVTTGCKTTPGGILTPTATLIIG</sequence>
<accession>A0AAN6Z558</accession>
<evidence type="ECO:0000313" key="2">
    <source>
        <dbReference type="EMBL" id="KAK4125646.1"/>
    </source>
</evidence>
<dbReference type="AlphaFoldDB" id="A0AAN6Z558"/>
<feature type="signal peptide" evidence="1">
    <location>
        <begin position="1"/>
        <end position="22"/>
    </location>
</feature>
<protein>
    <submittedName>
        <fullName evidence="2">Uncharacterized protein</fullName>
    </submittedName>
</protein>